<name>A0ABP7X0Z1_9ACTN</name>
<keyword evidence="2" id="KW-1185">Reference proteome</keyword>
<evidence type="ECO:0008006" key="3">
    <source>
        <dbReference type="Google" id="ProtNLM"/>
    </source>
</evidence>
<organism evidence="1 2">
    <name type="scientific">Actinomadura miaoliensis</name>
    <dbReference type="NCBI Taxonomy" id="430685"/>
    <lineage>
        <taxon>Bacteria</taxon>
        <taxon>Bacillati</taxon>
        <taxon>Actinomycetota</taxon>
        <taxon>Actinomycetes</taxon>
        <taxon>Streptosporangiales</taxon>
        <taxon>Thermomonosporaceae</taxon>
        <taxon>Actinomadura</taxon>
    </lineage>
</organism>
<reference evidence="2" key="1">
    <citation type="journal article" date="2019" name="Int. J. Syst. Evol. Microbiol.">
        <title>The Global Catalogue of Microorganisms (GCM) 10K type strain sequencing project: providing services to taxonomists for standard genome sequencing and annotation.</title>
        <authorList>
            <consortium name="The Broad Institute Genomics Platform"/>
            <consortium name="The Broad Institute Genome Sequencing Center for Infectious Disease"/>
            <person name="Wu L."/>
            <person name="Ma J."/>
        </authorList>
    </citation>
    <scope>NUCLEOTIDE SEQUENCE [LARGE SCALE GENOMIC DNA]</scope>
    <source>
        <strain evidence="2">JCM 16702</strain>
    </source>
</reference>
<accession>A0ABP7X0Z1</accession>
<dbReference type="Proteomes" id="UP001500683">
    <property type="component" value="Unassembled WGS sequence"/>
</dbReference>
<dbReference type="EMBL" id="BAAAZG010000062">
    <property type="protein sequence ID" value="GAA4101724.1"/>
    <property type="molecule type" value="Genomic_DNA"/>
</dbReference>
<protein>
    <recommendedName>
        <fullName evidence="3">DUF3592 domain-containing protein</fullName>
    </recommendedName>
</protein>
<proteinExistence type="predicted"/>
<sequence length="124" mass="14055">MAVVLTALLVQGATALVLLLDTRLHRTEKFGRIAQPATVTYEDDRRHYVGVVRERSWIFGRHQAYRLYAGGSPDLGYGHFVRLEFLGVDRPVPAGADWRRDGVRVRFTSGHEVFVPARYFLGGR</sequence>
<evidence type="ECO:0000313" key="1">
    <source>
        <dbReference type="EMBL" id="GAA4101724.1"/>
    </source>
</evidence>
<comment type="caution">
    <text evidence="1">The sequence shown here is derived from an EMBL/GenBank/DDBJ whole genome shotgun (WGS) entry which is preliminary data.</text>
</comment>
<gene>
    <name evidence="1" type="ORF">GCM10022214_79450</name>
</gene>
<dbReference type="RefSeq" id="WP_344957937.1">
    <property type="nucleotide sequence ID" value="NZ_BAAAZG010000062.1"/>
</dbReference>
<evidence type="ECO:0000313" key="2">
    <source>
        <dbReference type="Proteomes" id="UP001500683"/>
    </source>
</evidence>